<dbReference type="RefSeq" id="WP_262578646.1">
    <property type="nucleotide sequence ID" value="NZ_JAHPRE010000008.1"/>
</dbReference>
<protein>
    <recommendedName>
        <fullName evidence="3">DUF2313 domain-containing protein</fullName>
    </recommendedName>
</protein>
<proteinExistence type="predicted"/>
<dbReference type="AlphaFoldDB" id="A0AAW5R6K8"/>
<dbReference type="Proteomes" id="UP001208534">
    <property type="component" value="Unassembled WGS sequence"/>
</dbReference>
<reference evidence="1" key="1">
    <citation type="submission" date="2021-06" db="EMBL/GenBank/DDBJ databases">
        <title>Propagation of a rapidly emergent carbapenem-resistant Acinetobacter baumannii lineage by various extra-hospital transmission networks.</title>
        <authorList>
            <person name="Calix J."/>
        </authorList>
    </citation>
    <scope>NUCLEOTIDE SEQUENCE</scope>
    <source>
        <strain evidence="1">WU_MDCI_Aw63</strain>
    </source>
</reference>
<evidence type="ECO:0000313" key="2">
    <source>
        <dbReference type="Proteomes" id="UP001208534"/>
    </source>
</evidence>
<gene>
    <name evidence="1" type="ORF">KTH64_03090</name>
</gene>
<sequence>MTLEETTKLYEMVLRQLLPIGGYDRAPNTNISDDIYAHAKALAQCDLDAKRLLNVLDSIPVELLEEYEREYGLPLKCQTNVAQTVAERLEIVNWIKSTRNVLNKDYLEQLLSIFNVNLIELVTYKPMQCTAPCDSPVNTDQLRYKVKLKLESPVDADIDCIIKNYLPAYLRYDIEVI</sequence>
<evidence type="ECO:0008006" key="3">
    <source>
        <dbReference type="Google" id="ProtNLM"/>
    </source>
</evidence>
<accession>A0AAW5R6K8</accession>
<dbReference type="EMBL" id="JAHPRE010000008">
    <property type="protein sequence ID" value="MCU4395975.1"/>
    <property type="molecule type" value="Genomic_DNA"/>
</dbReference>
<evidence type="ECO:0000313" key="1">
    <source>
        <dbReference type="EMBL" id="MCU4395975.1"/>
    </source>
</evidence>
<name>A0AAW5R6K8_ACIJU</name>
<comment type="caution">
    <text evidence="1">The sequence shown here is derived from an EMBL/GenBank/DDBJ whole genome shotgun (WGS) entry which is preliminary data.</text>
</comment>
<organism evidence="1 2">
    <name type="scientific">Acinetobacter junii</name>
    <dbReference type="NCBI Taxonomy" id="40215"/>
    <lineage>
        <taxon>Bacteria</taxon>
        <taxon>Pseudomonadati</taxon>
        <taxon>Pseudomonadota</taxon>
        <taxon>Gammaproteobacteria</taxon>
        <taxon>Moraxellales</taxon>
        <taxon>Moraxellaceae</taxon>
        <taxon>Acinetobacter</taxon>
    </lineage>
</organism>